<evidence type="ECO:0000256" key="9">
    <source>
        <dbReference type="ARBA" id="ARBA00023310"/>
    </source>
</evidence>
<dbReference type="Pfam" id="PF00231">
    <property type="entry name" value="ATP-synt"/>
    <property type="match status" value="1"/>
</dbReference>
<dbReference type="AlphaFoldDB" id="S5DR62"/>
<dbReference type="PANTHER" id="PTHR11693:SF22">
    <property type="entry name" value="ATP SYNTHASE SUBUNIT GAMMA, MITOCHONDRIAL"/>
    <property type="match status" value="1"/>
</dbReference>
<dbReference type="InterPro" id="IPR023632">
    <property type="entry name" value="ATP_synth_F1_gsu_CS"/>
</dbReference>
<evidence type="ECO:0000256" key="3">
    <source>
        <dbReference type="ARBA" id="ARBA00007681"/>
    </source>
</evidence>
<accession>S5DR62</accession>
<dbReference type="GO" id="GO:0042777">
    <property type="term" value="P:proton motive force-driven plasma membrane ATP synthesis"/>
    <property type="evidence" value="ECO:0007669"/>
    <property type="project" value="UniProtKB-UniRule"/>
</dbReference>
<gene>
    <name evidence="10" type="primary">atpG</name>
</gene>
<name>S5DR62_9ACTN</name>
<dbReference type="Gene3D" id="1.10.287.80">
    <property type="entry name" value="ATP synthase, gamma subunit, helix hairpin domain"/>
    <property type="match status" value="1"/>
</dbReference>
<dbReference type="PANTHER" id="PTHR11693">
    <property type="entry name" value="ATP SYNTHASE GAMMA CHAIN"/>
    <property type="match status" value="1"/>
</dbReference>
<evidence type="ECO:0000256" key="1">
    <source>
        <dbReference type="ARBA" id="ARBA00003456"/>
    </source>
</evidence>
<dbReference type="Gene3D" id="3.40.1380.10">
    <property type="match status" value="1"/>
</dbReference>
<evidence type="ECO:0000313" key="12">
    <source>
        <dbReference type="EMBL" id="AGQ19400.1"/>
    </source>
</evidence>
<feature type="coiled-coil region" evidence="11">
    <location>
        <begin position="244"/>
        <end position="271"/>
    </location>
</feature>
<keyword evidence="8 10" id="KW-0139">CF(1)</keyword>
<comment type="similarity">
    <text evidence="3 10">Belongs to the ATPase gamma chain family.</text>
</comment>
<keyword evidence="5 10" id="KW-0375">Hydrogen ion transport</keyword>
<organism evidence="12">
    <name type="scientific">Candidatus Actinomarina minuta</name>
    <dbReference type="NCBI Taxonomy" id="1389454"/>
    <lineage>
        <taxon>Bacteria</taxon>
        <taxon>Bacillati</taxon>
        <taxon>Actinomycetota</taxon>
        <taxon>Actinomycetes</taxon>
        <taxon>Candidatus Actinomarinidae</taxon>
        <taxon>Candidatus Actinomarinales</taxon>
        <taxon>Candidatus Actinomarineae</taxon>
        <taxon>Candidatus Actinomarinaceae</taxon>
        <taxon>Candidatus Actinomarina</taxon>
    </lineage>
</organism>
<comment type="subcellular location">
    <subcellularLocation>
        <location evidence="10">Cell membrane</location>
        <topology evidence="10">Peripheral membrane protein</topology>
    </subcellularLocation>
    <subcellularLocation>
        <location evidence="2">Membrane</location>
        <topology evidence="2">Peripheral membrane protein</topology>
    </subcellularLocation>
</comment>
<protein>
    <recommendedName>
        <fullName evidence="10">ATP synthase gamma chain</fullName>
    </recommendedName>
    <alternativeName>
        <fullName evidence="10">ATP synthase F1 sector gamma subunit</fullName>
    </alternativeName>
    <alternativeName>
        <fullName evidence="10">F-ATPase gamma subunit</fullName>
    </alternativeName>
</protein>
<dbReference type="EMBL" id="KC811131">
    <property type="protein sequence ID" value="AGQ19400.1"/>
    <property type="molecule type" value="Genomic_DNA"/>
</dbReference>
<comment type="function">
    <text evidence="1 10">Produces ATP from ADP in the presence of a proton gradient across the membrane. The gamma chain is believed to be important in regulating ATPase activity and the flow of protons through the CF(0) complex.</text>
</comment>
<keyword evidence="10" id="KW-1003">Cell membrane</keyword>
<dbReference type="GO" id="GO:0005524">
    <property type="term" value="F:ATP binding"/>
    <property type="evidence" value="ECO:0007669"/>
    <property type="project" value="UniProtKB-UniRule"/>
</dbReference>
<evidence type="ECO:0000256" key="6">
    <source>
        <dbReference type="ARBA" id="ARBA00023065"/>
    </source>
</evidence>
<keyword evidence="11" id="KW-0175">Coiled coil</keyword>
<sequence length="289" mass="32005">MASAELRIINRRIKSVKSTKKITRAMELIASSRIVKAQQRLSSSNNYTNLLAQIVEELTGSGEMPTSPVTEGTKRITLVVITSDRGLAGAYNTNILKLAEVRKSEYEKLNNNVEIVTVGKKANGYFKYRNIEPKQNYEGITDEPNFENALEIMTPLVQEFYEGKTNQIELVYTEYQSAMTQTALYKTVLPFEVEQIAKEIESAGGYTFEPSASQVLSNIIPKYTNATIYSALLNASTSEHAARMRAMKAATENAEELIKILSRKSNQARQAEITTEISEIVGGAEALAG</sequence>
<keyword evidence="6 10" id="KW-0406">Ion transport</keyword>
<proteinExistence type="inferred from homology"/>
<dbReference type="PRINTS" id="PR00126">
    <property type="entry name" value="ATPASEGAMMA"/>
</dbReference>
<dbReference type="HAMAP" id="MF_00815">
    <property type="entry name" value="ATP_synth_gamma_bact"/>
    <property type="match status" value="1"/>
</dbReference>
<evidence type="ECO:0000256" key="7">
    <source>
        <dbReference type="ARBA" id="ARBA00023136"/>
    </source>
</evidence>
<dbReference type="PROSITE" id="PS00153">
    <property type="entry name" value="ATPASE_GAMMA"/>
    <property type="match status" value="1"/>
</dbReference>
<dbReference type="InterPro" id="IPR000131">
    <property type="entry name" value="ATP_synth_F1_gsu"/>
</dbReference>
<evidence type="ECO:0000256" key="4">
    <source>
        <dbReference type="ARBA" id="ARBA00022448"/>
    </source>
</evidence>
<keyword evidence="7 10" id="KW-0472">Membrane</keyword>
<comment type="subunit">
    <text evidence="10">F-type ATPases have 2 components, CF(1) - the catalytic core - and CF(0) - the membrane proton channel. CF(1) has five subunits: alpha(3), beta(3), gamma(1), delta(1), epsilon(1). CF(0) has three main subunits: a, b and c.</text>
</comment>
<keyword evidence="9 10" id="KW-0066">ATP synthesis</keyword>
<evidence type="ECO:0000256" key="2">
    <source>
        <dbReference type="ARBA" id="ARBA00004170"/>
    </source>
</evidence>
<evidence type="ECO:0000256" key="11">
    <source>
        <dbReference type="SAM" id="Coils"/>
    </source>
</evidence>
<dbReference type="SUPFAM" id="SSF52943">
    <property type="entry name" value="ATP synthase (F1-ATPase), gamma subunit"/>
    <property type="match status" value="1"/>
</dbReference>
<evidence type="ECO:0000256" key="10">
    <source>
        <dbReference type="HAMAP-Rule" id="MF_00815"/>
    </source>
</evidence>
<dbReference type="GO" id="GO:0046933">
    <property type="term" value="F:proton-transporting ATP synthase activity, rotational mechanism"/>
    <property type="evidence" value="ECO:0007669"/>
    <property type="project" value="UniProtKB-UniRule"/>
</dbReference>
<dbReference type="GO" id="GO:0005886">
    <property type="term" value="C:plasma membrane"/>
    <property type="evidence" value="ECO:0007669"/>
    <property type="project" value="UniProtKB-SubCell"/>
</dbReference>
<evidence type="ECO:0000256" key="8">
    <source>
        <dbReference type="ARBA" id="ARBA00023196"/>
    </source>
</evidence>
<dbReference type="InterPro" id="IPR035968">
    <property type="entry name" value="ATP_synth_F1_ATPase_gsu"/>
</dbReference>
<keyword evidence="4 10" id="KW-0813">Transport</keyword>
<dbReference type="GO" id="GO:0045259">
    <property type="term" value="C:proton-transporting ATP synthase complex"/>
    <property type="evidence" value="ECO:0007669"/>
    <property type="project" value="UniProtKB-KW"/>
</dbReference>
<dbReference type="NCBIfam" id="TIGR01146">
    <property type="entry name" value="ATPsyn_F1gamma"/>
    <property type="match status" value="1"/>
</dbReference>
<dbReference type="CDD" id="cd12151">
    <property type="entry name" value="F1-ATPase_gamma"/>
    <property type="match status" value="1"/>
</dbReference>
<reference evidence="12" key="1">
    <citation type="journal article" date="2013" name="Sci. Rep.">
        <title>Metagenomics uncovers a new group of low GC and ultra-small marine Actinobacteria.</title>
        <authorList>
            <person name="Ghai R."/>
            <person name="Mizuno C.M."/>
            <person name="Picazo A."/>
            <person name="Camacho A."/>
            <person name="Rodriguez-Valera F."/>
        </authorList>
    </citation>
    <scope>NUCLEOTIDE SEQUENCE</scope>
</reference>
<evidence type="ECO:0000256" key="5">
    <source>
        <dbReference type="ARBA" id="ARBA00022781"/>
    </source>
</evidence>